<evidence type="ECO:0000256" key="1">
    <source>
        <dbReference type="SAM" id="MobiDB-lite"/>
    </source>
</evidence>
<feature type="region of interest" description="Disordered" evidence="1">
    <location>
        <begin position="1"/>
        <end position="20"/>
    </location>
</feature>
<organism evidence="2">
    <name type="scientific">Sipha flava</name>
    <name type="common">yellow sugarcane aphid</name>
    <dbReference type="NCBI Taxonomy" id="143950"/>
    <lineage>
        <taxon>Eukaryota</taxon>
        <taxon>Metazoa</taxon>
        <taxon>Ecdysozoa</taxon>
        <taxon>Arthropoda</taxon>
        <taxon>Hexapoda</taxon>
        <taxon>Insecta</taxon>
        <taxon>Pterygota</taxon>
        <taxon>Neoptera</taxon>
        <taxon>Paraneoptera</taxon>
        <taxon>Hemiptera</taxon>
        <taxon>Sternorrhyncha</taxon>
        <taxon>Aphidomorpha</taxon>
        <taxon>Aphidoidea</taxon>
        <taxon>Aphididae</taxon>
        <taxon>Sipha</taxon>
    </lineage>
</organism>
<gene>
    <name evidence="2" type="ORF">g.14968</name>
</gene>
<sequence>MHLVMNKHAHTRTHTHKHTSVYNLNPSPVCTRLRVRTQIRVTYIKYIRVCAHVSVCVRGTRHNVFRVRTHAGRSKGDGFKSDAPVCVSYNILLRAINLR</sequence>
<dbReference type="AlphaFoldDB" id="A0A2S2Q704"/>
<evidence type="ECO:0000313" key="2">
    <source>
        <dbReference type="EMBL" id="MBY73533.1"/>
    </source>
</evidence>
<name>A0A2S2Q704_9HEMI</name>
<dbReference type="EMBL" id="GGMS01004330">
    <property type="protein sequence ID" value="MBY73533.1"/>
    <property type="molecule type" value="Transcribed_RNA"/>
</dbReference>
<feature type="compositionally biased region" description="Basic residues" evidence="1">
    <location>
        <begin position="1"/>
        <end position="19"/>
    </location>
</feature>
<protein>
    <submittedName>
        <fullName evidence="2">Uncharacterized protein</fullName>
    </submittedName>
</protein>
<reference evidence="2" key="1">
    <citation type="submission" date="2018-04" db="EMBL/GenBank/DDBJ databases">
        <title>Transcriptome assembly of Sipha flava.</title>
        <authorList>
            <person name="Scully E.D."/>
            <person name="Geib S.M."/>
            <person name="Palmer N.A."/>
            <person name="Koch K."/>
            <person name="Bradshaw J."/>
            <person name="Heng-Moss T."/>
            <person name="Sarath G."/>
        </authorList>
    </citation>
    <scope>NUCLEOTIDE SEQUENCE</scope>
</reference>
<accession>A0A2S2Q704</accession>
<proteinExistence type="predicted"/>